<comment type="caution">
    <text evidence="2">The sequence shown here is derived from an EMBL/GenBank/DDBJ whole genome shotgun (WGS) entry which is preliminary data.</text>
</comment>
<keyword evidence="3" id="KW-1185">Reference proteome</keyword>
<protein>
    <submittedName>
        <fullName evidence="2">NfeD family protein</fullName>
    </submittedName>
</protein>
<evidence type="ECO:0000313" key="2">
    <source>
        <dbReference type="EMBL" id="MET7014100.1"/>
    </source>
</evidence>
<reference evidence="2 3" key="1">
    <citation type="submission" date="2024-07" db="EMBL/GenBank/DDBJ databases">
        <title>Uliginosibacterium flavum JJ3220;KACC:17644.</title>
        <authorList>
            <person name="Kim M.K."/>
        </authorList>
    </citation>
    <scope>NUCLEOTIDE SEQUENCE [LARGE SCALE GENOMIC DNA]</scope>
    <source>
        <strain evidence="2 3">KACC:17644</strain>
    </source>
</reference>
<keyword evidence="1" id="KW-1133">Transmembrane helix</keyword>
<keyword evidence="1" id="KW-0472">Membrane</keyword>
<keyword evidence="1" id="KW-0812">Transmembrane</keyword>
<sequence>MTDSTIWWVLAGLVVGAELLTGTFYLLMVSAGLIGAAIAAHLGVSLPFQIAVAALLGGGLSVALRFYRKAAAAKNPLSKTDGNLDVGARVMVDAWATDGTAQVKYRGANWVAMPVTGETPTPGMHQIEEVVGSRLLIKKL</sequence>
<accession>A0ABV2TKM4</accession>
<dbReference type="Proteomes" id="UP001549691">
    <property type="component" value="Unassembled WGS sequence"/>
</dbReference>
<proteinExistence type="predicted"/>
<gene>
    <name evidence="2" type="ORF">ABXR19_07845</name>
</gene>
<dbReference type="RefSeq" id="WP_354600556.1">
    <property type="nucleotide sequence ID" value="NZ_JBEWZI010000006.1"/>
</dbReference>
<evidence type="ECO:0000256" key="1">
    <source>
        <dbReference type="SAM" id="Phobius"/>
    </source>
</evidence>
<feature type="transmembrane region" description="Helical" evidence="1">
    <location>
        <begin position="7"/>
        <end position="40"/>
    </location>
</feature>
<evidence type="ECO:0000313" key="3">
    <source>
        <dbReference type="Proteomes" id="UP001549691"/>
    </source>
</evidence>
<feature type="transmembrane region" description="Helical" evidence="1">
    <location>
        <begin position="46"/>
        <end position="67"/>
    </location>
</feature>
<name>A0ABV2TKM4_9RHOO</name>
<organism evidence="2 3">
    <name type="scientific">Uliginosibacterium flavum</name>
    <dbReference type="NCBI Taxonomy" id="1396831"/>
    <lineage>
        <taxon>Bacteria</taxon>
        <taxon>Pseudomonadati</taxon>
        <taxon>Pseudomonadota</taxon>
        <taxon>Betaproteobacteria</taxon>
        <taxon>Rhodocyclales</taxon>
        <taxon>Zoogloeaceae</taxon>
        <taxon>Uliginosibacterium</taxon>
    </lineage>
</organism>
<dbReference type="EMBL" id="JBEWZI010000006">
    <property type="protein sequence ID" value="MET7014100.1"/>
    <property type="molecule type" value="Genomic_DNA"/>
</dbReference>